<evidence type="ECO:0000313" key="7">
    <source>
        <dbReference type="EMBL" id="MBO4162336.1"/>
    </source>
</evidence>
<keyword evidence="8" id="KW-1185">Reference proteome</keyword>
<dbReference type="InterPro" id="IPR036724">
    <property type="entry name" value="Cobalamin-bd_sf"/>
</dbReference>
<dbReference type="Pfam" id="PF02310">
    <property type="entry name" value="B12-binding"/>
    <property type="match status" value="1"/>
</dbReference>
<proteinExistence type="predicted"/>
<organism evidence="7 8">
    <name type="scientific">Micromonospora antibiotica</name>
    <dbReference type="NCBI Taxonomy" id="2807623"/>
    <lineage>
        <taxon>Bacteria</taxon>
        <taxon>Bacillati</taxon>
        <taxon>Actinomycetota</taxon>
        <taxon>Actinomycetes</taxon>
        <taxon>Micromonosporales</taxon>
        <taxon>Micromonosporaceae</taxon>
        <taxon>Micromonospora</taxon>
    </lineage>
</organism>
<dbReference type="Gene3D" id="3.40.50.280">
    <property type="entry name" value="Cobalamin-binding domain"/>
    <property type="match status" value="1"/>
</dbReference>
<dbReference type="Proteomes" id="UP000671399">
    <property type="component" value="Unassembled WGS sequence"/>
</dbReference>
<keyword evidence="2" id="KW-0846">Cobalamin</keyword>
<evidence type="ECO:0000259" key="6">
    <source>
        <dbReference type="PROSITE" id="PS51332"/>
    </source>
</evidence>
<gene>
    <name evidence="7" type="ORF">JQN83_16175</name>
</gene>
<evidence type="ECO:0000256" key="3">
    <source>
        <dbReference type="ARBA" id="ARBA00022723"/>
    </source>
</evidence>
<keyword evidence="3" id="KW-0479">Metal-binding</keyword>
<dbReference type="NCBIfam" id="TIGR00640">
    <property type="entry name" value="acid_CoA_mut_C"/>
    <property type="match status" value="1"/>
</dbReference>
<evidence type="ECO:0000256" key="4">
    <source>
        <dbReference type="ARBA" id="ARBA00023235"/>
    </source>
</evidence>
<sequence>MNSRIRVVVAKPGLDGHDRGAKVVARALRDAGMEVIYTGLHQTPEQIVETAIQEDADAVGLSVLSGAHMTLFRRVLELLAERDARDIVVFGGGIIPDADLPELVELGVKKIFTPGATTQSIVEWVRANVAQPVG</sequence>
<protein>
    <submittedName>
        <fullName evidence="7">Cobalamin B12-binding domain-containing protein</fullName>
    </submittedName>
</protein>
<evidence type="ECO:0000313" key="8">
    <source>
        <dbReference type="Proteomes" id="UP000671399"/>
    </source>
</evidence>
<dbReference type="CDD" id="cd02071">
    <property type="entry name" value="MM_CoA_mut_B12_BD"/>
    <property type="match status" value="1"/>
</dbReference>
<dbReference type="InterPro" id="IPR006159">
    <property type="entry name" value="Acid_CoA_mut_C"/>
</dbReference>
<feature type="domain" description="B12-binding" evidence="6">
    <location>
        <begin position="4"/>
        <end position="132"/>
    </location>
</feature>
<name>A0ABS3V9R1_9ACTN</name>
<dbReference type="EMBL" id="JAGFWR010000008">
    <property type="protein sequence ID" value="MBO4162336.1"/>
    <property type="molecule type" value="Genomic_DNA"/>
</dbReference>
<accession>A0ABS3V9R1</accession>
<comment type="cofactor">
    <cofactor evidence="1">
        <name>adenosylcob(III)alamin</name>
        <dbReference type="ChEBI" id="CHEBI:18408"/>
    </cofactor>
</comment>
<dbReference type="PROSITE" id="PS51332">
    <property type="entry name" value="B12_BINDING"/>
    <property type="match status" value="1"/>
</dbReference>
<dbReference type="RefSeq" id="WP_208567981.1">
    <property type="nucleotide sequence ID" value="NZ_JAGFWR010000008.1"/>
</dbReference>
<dbReference type="InterPro" id="IPR006158">
    <property type="entry name" value="Cobalamin-bd"/>
</dbReference>
<dbReference type="PANTHER" id="PTHR48101">
    <property type="entry name" value="METHYLMALONYL-COA MUTASE, MITOCHONDRIAL-RELATED"/>
    <property type="match status" value="1"/>
</dbReference>
<evidence type="ECO:0000256" key="2">
    <source>
        <dbReference type="ARBA" id="ARBA00022628"/>
    </source>
</evidence>
<reference evidence="7 8" key="1">
    <citation type="submission" date="2021-03" db="EMBL/GenBank/DDBJ databases">
        <authorList>
            <person name="Lee D.-H."/>
        </authorList>
    </citation>
    <scope>NUCLEOTIDE SEQUENCE [LARGE SCALE GENOMIC DNA]</scope>
    <source>
        <strain evidence="7 8">MMS20-R2-23</strain>
    </source>
</reference>
<keyword evidence="4" id="KW-0413">Isomerase</keyword>
<evidence type="ECO:0000256" key="5">
    <source>
        <dbReference type="ARBA" id="ARBA00023285"/>
    </source>
</evidence>
<comment type="caution">
    <text evidence="7">The sequence shown here is derived from an EMBL/GenBank/DDBJ whole genome shotgun (WGS) entry which is preliminary data.</text>
</comment>
<keyword evidence="5" id="KW-0170">Cobalt</keyword>
<evidence type="ECO:0000256" key="1">
    <source>
        <dbReference type="ARBA" id="ARBA00001922"/>
    </source>
</evidence>
<dbReference type="PANTHER" id="PTHR48101:SF3">
    <property type="entry name" value="COENZYME B12-DEPENDENT MUTASE"/>
    <property type="match status" value="1"/>
</dbReference>
<dbReference type="SUPFAM" id="SSF52242">
    <property type="entry name" value="Cobalamin (vitamin B12)-binding domain"/>
    <property type="match status" value="1"/>
</dbReference>